<evidence type="ECO:0000313" key="3">
    <source>
        <dbReference type="Proteomes" id="UP000823388"/>
    </source>
</evidence>
<accession>A0A8T0PQ73</accession>
<proteinExistence type="predicted"/>
<name>A0A8T0PQ73_PANVG</name>
<dbReference type="EMBL" id="CM029050">
    <property type="protein sequence ID" value="KAG2564511.1"/>
    <property type="molecule type" value="Genomic_DNA"/>
</dbReference>
<evidence type="ECO:0008006" key="4">
    <source>
        <dbReference type="Google" id="ProtNLM"/>
    </source>
</evidence>
<evidence type="ECO:0000313" key="2">
    <source>
        <dbReference type="EMBL" id="KAG2564511.1"/>
    </source>
</evidence>
<sequence length="212" mass="23287">MAGKPPPSEEAAEPRQSGTIHDRGHAHQRPQARPAAATDPTDPWLRRFSPAPLQLRKQPAASSSVVAVPWAPCKVSRAPRLACYSKKNTYDILPTALVHPSVGDHGNWKMAEDKDHITLDFNVGRETEVSELEVATTRDQALLVIRYKGDSSDVNNPAASMDVRLLMPPGYDGNKVMKAEILSDGWLKIIIAKPKQEPTTTKVTKQIIDKSD</sequence>
<evidence type="ECO:0000256" key="1">
    <source>
        <dbReference type="SAM" id="MobiDB-lite"/>
    </source>
</evidence>
<feature type="compositionally biased region" description="Low complexity" evidence="1">
    <location>
        <begin position="31"/>
        <end position="43"/>
    </location>
</feature>
<keyword evidence="3" id="KW-1185">Reference proteome</keyword>
<dbReference type="Proteomes" id="UP000823388">
    <property type="component" value="Chromosome 7N"/>
</dbReference>
<organism evidence="2 3">
    <name type="scientific">Panicum virgatum</name>
    <name type="common">Blackwell switchgrass</name>
    <dbReference type="NCBI Taxonomy" id="38727"/>
    <lineage>
        <taxon>Eukaryota</taxon>
        <taxon>Viridiplantae</taxon>
        <taxon>Streptophyta</taxon>
        <taxon>Embryophyta</taxon>
        <taxon>Tracheophyta</taxon>
        <taxon>Spermatophyta</taxon>
        <taxon>Magnoliopsida</taxon>
        <taxon>Liliopsida</taxon>
        <taxon>Poales</taxon>
        <taxon>Poaceae</taxon>
        <taxon>PACMAD clade</taxon>
        <taxon>Panicoideae</taxon>
        <taxon>Panicodae</taxon>
        <taxon>Paniceae</taxon>
        <taxon>Panicinae</taxon>
        <taxon>Panicum</taxon>
        <taxon>Panicum sect. Hiantes</taxon>
    </lineage>
</organism>
<reference evidence="2" key="1">
    <citation type="submission" date="2020-05" db="EMBL/GenBank/DDBJ databases">
        <title>WGS assembly of Panicum virgatum.</title>
        <authorList>
            <person name="Lovell J.T."/>
            <person name="Jenkins J."/>
            <person name="Shu S."/>
            <person name="Juenger T.E."/>
            <person name="Schmutz J."/>
        </authorList>
    </citation>
    <scope>NUCLEOTIDE SEQUENCE</scope>
    <source>
        <strain evidence="2">AP13</strain>
    </source>
</reference>
<dbReference type="AlphaFoldDB" id="A0A8T0PQ73"/>
<feature type="region of interest" description="Disordered" evidence="1">
    <location>
        <begin position="1"/>
        <end position="46"/>
    </location>
</feature>
<protein>
    <recommendedName>
        <fullName evidence="4">SHSP domain-containing protein</fullName>
    </recommendedName>
</protein>
<comment type="caution">
    <text evidence="2">The sequence shown here is derived from an EMBL/GenBank/DDBJ whole genome shotgun (WGS) entry which is preliminary data.</text>
</comment>
<gene>
    <name evidence="2" type="ORF">PVAP13_7NG049000</name>
</gene>